<dbReference type="GO" id="GO:0008658">
    <property type="term" value="F:penicillin binding"/>
    <property type="evidence" value="ECO:0007669"/>
    <property type="project" value="InterPro"/>
</dbReference>
<accession>A0A1V4IZA9</accession>
<keyword evidence="1" id="KW-0472">Membrane</keyword>
<evidence type="ECO:0000256" key="1">
    <source>
        <dbReference type="SAM" id="Phobius"/>
    </source>
</evidence>
<sequence length="471" mass="51204">MGDLSKNIKKVLIVYLMLFICLISYFTYFVVAKGPGIAKSTYNKRLWAKRNEVLRGTIYDRKMNALTKSKKISTLNQKREYTGGAVFAHALGYVDPVYGITGLENKYDSQLMADNSLNFVQLWKNKGKNRKKVGNSLKTTLDSKIQKTAYNLLGNRKGAVVVLNPSTGEILAMVSKPSFNPNDLKKTWKSINTNPHRPLLNRAVSGLYPPGSSFKIITTASSLENISGIEQRTINDTGKLVLNRKYSLRNFGGHAYGVLNIDRAFTKSSNVFFGQMALELGNDKLRATAEKFMFNKDITGNGIVIDKSRFPELKSYEKGNIAQSGIGQASVLATPMEMAMVTSAIANEGVMMQPRIVDQILTYDGKPLSSVENKELTTAVSTDIADKIKGYMRNVVTSGTGRAAAVQGIEVAGKTGTADHGKKGTTPHSWFVGFAPYNKPTVALAVLVEDGGQGGIAAAQVASGVFKAALK</sequence>
<evidence type="ECO:0000259" key="2">
    <source>
        <dbReference type="Pfam" id="PF00905"/>
    </source>
</evidence>
<dbReference type="PANTHER" id="PTHR30627">
    <property type="entry name" value="PEPTIDOGLYCAN D,D-TRANSPEPTIDASE"/>
    <property type="match status" value="1"/>
</dbReference>
<dbReference type="InterPro" id="IPR036138">
    <property type="entry name" value="PBP_dimer_sf"/>
</dbReference>
<evidence type="ECO:0000313" key="5">
    <source>
        <dbReference type="Proteomes" id="UP000190080"/>
    </source>
</evidence>
<gene>
    <name evidence="4" type="primary">pbpA</name>
    <name evidence="4" type="ORF">CLORY_01140</name>
</gene>
<dbReference type="Proteomes" id="UP000190080">
    <property type="component" value="Unassembled WGS sequence"/>
</dbReference>
<dbReference type="Pfam" id="PF21922">
    <property type="entry name" value="PBP_dimer_2"/>
    <property type="match status" value="1"/>
</dbReference>
<dbReference type="EMBL" id="MZGV01000001">
    <property type="protein sequence ID" value="OPJ65114.1"/>
    <property type="molecule type" value="Genomic_DNA"/>
</dbReference>
<dbReference type="STRING" id="1450648.CLORY_01140"/>
<protein>
    <submittedName>
        <fullName evidence="4">Penicillin-binding protein A</fullName>
    </submittedName>
</protein>
<feature type="transmembrane region" description="Helical" evidence="1">
    <location>
        <begin position="12"/>
        <end position="31"/>
    </location>
</feature>
<keyword evidence="5" id="KW-1185">Reference proteome</keyword>
<keyword evidence="1" id="KW-1133">Transmembrane helix</keyword>
<name>A0A1V4IZA9_9CLOT</name>
<proteinExistence type="predicted"/>
<organism evidence="4 5">
    <name type="scientific">Clostridium oryzae</name>
    <dbReference type="NCBI Taxonomy" id="1450648"/>
    <lineage>
        <taxon>Bacteria</taxon>
        <taxon>Bacillati</taxon>
        <taxon>Bacillota</taxon>
        <taxon>Clostridia</taxon>
        <taxon>Eubacteriales</taxon>
        <taxon>Clostridiaceae</taxon>
        <taxon>Clostridium</taxon>
    </lineage>
</organism>
<dbReference type="PANTHER" id="PTHR30627:SF24">
    <property type="entry name" value="PENICILLIN-BINDING PROTEIN 4B"/>
    <property type="match status" value="1"/>
</dbReference>
<evidence type="ECO:0000259" key="3">
    <source>
        <dbReference type="Pfam" id="PF21922"/>
    </source>
</evidence>
<dbReference type="Gene3D" id="3.40.710.10">
    <property type="entry name" value="DD-peptidase/beta-lactamase superfamily"/>
    <property type="match status" value="1"/>
</dbReference>
<dbReference type="GO" id="GO:0005886">
    <property type="term" value="C:plasma membrane"/>
    <property type="evidence" value="ECO:0007669"/>
    <property type="project" value="TreeGrafter"/>
</dbReference>
<reference evidence="4 5" key="1">
    <citation type="submission" date="2017-03" db="EMBL/GenBank/DDBJ databases">
        <title>Genome sequence of Clostridium oryzae DSM 28571.</title>
        <authorList>
            <person name="Poehlein A."/>
            <person name="Daniel R."/>
        </authorList>
    </citation>
    <scope>NUCLEOTIDE SEQUENCE [LARGE SCALE GENOMIC DNA]</scope>
    <source>
        <strain evidence="4 5">DSM 28571</strain>
    </source>
</reference>
<dbReference type="Gene3D" id="3.90.1310.10">
    <property type="entry name" value="Penicillin-binding protein 2a (Domain 2)"/>
    <property type="match status" value="1"/>
</dbReference>
<evidence type="ECO:0000313" key="4">
    <source>
        <dbReference type="EMBL" id="OPJ65114.1"/>
    </source>
</evidence>
<dbReference type="InterPro" id="IPR050515">
    <property type="entry name" value="Beta-lactam/transpept"/>
</dbReference>
<dbReference type="InterPro" id="IPR012338">
    <property type="entry name" value="Beta-lactam/transpept-like"/>
</dbReference>
<keyword evidence="1" id="KW-0812">Transmembrane</keyword>
<feature type="domain" description="Penicillin-binding protein transpeptidase" evidence="2">
    <location>
        <begin position="158"/>
        <end position="463"/>
    </location>
</feature>
<dbReference type="OrthoDB" id="9766847at2"/>
<comment type="caution">
    <text evidence="4">The sequence shown here is derived from an EMBL/GenBank/DDBJ whole genome shotgun (WGS) entry which is preliminary data.</text>
</comment>
<dbReference type="SUPFAM" id="SSF56519">
    <property type="entry name" value="Penicillin binding protein dimerisation domain"/>
    <property type="match status" value="1"/>
</dbReference>
<dbReference type="InterPro" id="IPR001460">
    <property type="entry name" value="PCN-bd_Tpept"/>
</dbReference>
<dbReference type="GO" id="GO:0071555">
    <property type="term" value="P:cell wall organization"/>
    <property type="evidence" value="ECO:0007669"/>
    <property type="project" value="TreeGrafter"/>
</dbReference>
<dbReference type="InterPro" id="IPR054120">
    <property type="entry name" value="PBPA_dimer"/>
</dbReference>
<dbReference type="SUPFAM" id="SSF56601">
    <property type="entry name" value="beta-lactamase/transpeptidase-like"/>
    <property type="match status" value="1"/>
</dbReference>
<dbReference type="GO" id="GO:0071972">
    <property type="term" value="F:peptidoglycan L,D-transpeptidase activity"/>
    <property type="evidence" value="ECO:0007669"/>
    <property type="project" value="TreeGrafter"/>
</dbReference>
<dbReference type="AlphaFoldDB" id="A0A1V4IZA9"/>
<dbReference type="RefSeq" id="WP_079421634.1">
    <property type="nucleotide sequence ID" value="NZ_MZGV01000001.1"/>
</dbReference>
<dbReference type="Pfam" id="PF00905">
    <property type="entry name" value="Transpeptidase"/>
    <property type="match status" value="1"/>
</dbReference>
<feature type="domain" description="Penicillin binding protein A dimerisation" evidence="3">
    <location>
        <begin position="55"/>
        <end position="136"/>
    </location>
</feature>